<gene>
    <name evidence="2" type="ORF">AMS68_006360</name>
</gene>
<proteinExistence type="predicted"/>
<keyword evidence="3" id="KW-1185">Reference proteome</keyword>
<accession>A0A6H0Y1F9</accession>
<feature type="region of interest" description="Disordered" evidence="1">
    <location>
        <begin position="218"/>
        <end position="281"/>
    </location>
</feature>
<organism evidence="2 3">
    <name type="scientific">Peltaster fructicola</name>
    <dbReference type="NCBI Taxonomy" id="286661"/>
    <lineage>
        <taxon>Eukaryota</taxon>
        <taxon>Fungi</taxon>
        <taxon>Dikarya</taxon>
        <taxon>Ascomycota</taxon>
        <taxon>Pezizomycotina</taxon>
        <taxon>Dothideomycetes</taxon>
        <taxon>Dothideomycetes incertae sedis</taxon>
        <taxon>Peltaster</taxon>
    </lineage>
</organism>
<name>A0A6H0Y1F9_9PEZI</name>
<feature type="compositionally biased region" description="Basic and acidic residues" evidence="1">
    <location>
        <begin position="265"/>
        <end position="274"/>
    </location>
</feature>
<sequence>MAPSGEARQPTKPKSLKDIPEIAGRYAKQYVSTESTAVRRDPKTFSLKPAGWKRWTTDRYMRFIDSLRANTNLLPFAEQEGLPLEEVQHLFTHVICDQLYNNAERVRQAAEARLVGHIKVLAESGTPCRTWTQKDVEGELMRVRVGELVLITPAGTQLTVERSELTEDDLTYLKGELTEPQWNVLHTVKAGPPKKAFPAAVEEAPLLVQQAAEVIEEKPKVSKAADPASKKRKIEASQEDIEQADAAKGKKRKIEASEGEVEQADATKGKDRTVEISGGEVKQADAAKKKKRFIEVSEEEVGRTDAAKVKKRKIEAAEEEVEQADAARRKKPKIEVVDLSD</sequence>
<dbReference type="Proteomes" id="UP000503462">
    <property type="component" value="Chromosome 4"/>
</dbReference>
<dbReference type="AlphaFoldDB" id="A0A6H0Y1F9"/>
<reference evidence="2 3" key="1">
    <citation type="journal article" date="2016" name="Sci. Rep.">
        <title>Peltaster fructicola genome reveals evolution from an invasive phytopathogen to an ectophytic parasite.</title>
        <authorList>
            <person name="Xu C."/>
            <person name="Chen H."/>
            <person name="Gleason M.L."/>
            <person name="Xu J.R."/>
            <person name="Liu H."/>
            <person name="Zhang R."/>
            <person name="Sun G."/>
        </authorList>
    </citation>
    <scope>NUCLEOTIDE SEQUENCE [LARGE SCALE GENOMIC DNA]</scope>
    <source>
        <strain evidence="2 3">LNHT1506</strain>
    </source>
</reference>
<dbReference type="EMBL" id="CP051142">
    <property type="protein sequence ID" value="QIX00843.1"/>
    <property type="molecule type" value="Genomic_DNA"/>
</dbReference>
<evidence type="ECO:0000313" key="2">
    <source>
        <dbReference type="EMBL" id="QIX00843.1"/>
    </source>
</evidence>
<feature type="region of interest" description="Disordered" evidence="1">
    <location>
        <begin position="315"/>
        <end position="341"/>
    </location>
</feature>
<evidence type="ECO:0000256" key="1">
    <source>
        <dbReference type="SAM" id="MobiDB-lite"/>
    </source>
</evidence>
<dbReference type="OrthoDB" id="3848656at2759"/>
<protein>
    <submittedName>
        <fullName evidence="2">Uncharacterized protein</fullName>
    </submittedName>
</protein>
<evidence type="ECO:0000313" key="3">
    <source>
        <dbReference type="Proteomes" id="UP000503462"/>
    </source>
</evidence>